<evidence type="ECO:0000313" key="1">
    <source>
        <dbReference type="EMBL" id="CAI6364466.1"/>
    </source>
</evidence>
<name>A0AAV0X9U7_9HEMI</name>
<comment type="caution">
    <text evidence="1">The sequence shown here is derived from an EMBL/GenBank/DDBJ whole genome shotgun (WGS) entry which is preliminary data.</text>
</comment>
<evidence type="ECO:0000313" key="2">
    <source>
        <dbReference type="Proteomes" id="UP001160148"/>
    </source>
</evidence>
<organism evidence="1 2">
    <name type="scientific">Macrosiphum euphorbiae</name>
    <name type="common">potato aphid</name>
    <dbReference type="NCBI Taxonomy" id="13131"/>
    <lineage>
        <taxon>Eukaryota</taxon>
        <taxon>Metazoa</taxon>
        <taxon>Ecdysozoa</taxon>
        <taxon>Arthropoda</taxon>
        <taxon>Hexapoda</taxon>
        <taxon>Insecta</taxon>
        <taxon>Pterygota</taxon>
        <taxon>Neoptera</taxon>
        <taxon>Paraneoptera</taxon>
        <taxon>Hemiptera</taxon>
        <taxon>Sternorrhyncha</taxon>
        <taxon>Aphidomorpha</taxon>
        <taxon>Aphidoidea</taxon>
        <taxon>Aphididae</taxon>
        <taxon>Macrosiphini</taxon>
        <taxon>Macrosiphum</taxon>
    </lineage>
</organism>
<sequence length="92" mass="10215">MLGNDISLLCTGKLWKSPLSDDGFCSFSWRSSTTGSIILEVDFNQNSGALAAGLREQCMVTTFTFCAPSDYLNRNYLTVSVYFIEDRQKPVA</sequence>
<proteinExistence type="predicted"/>
<keyword evidence="2" id="KW-1185">Reference proteome</keyword>
<protein>
    <submittedName>
        <fullName evidence="1">Uncharacterized protein</fullName>
    </submittedName>
</protein>
<dbReference type="AlphaFoldDB" id="A0AAV0X9U7"/>
<gene>
    <name evidence="1" type="ORF">MEUPH1_LOCUS19288</name>
</gene>
<dbReference type="EMBL" id="CARXXK010000004">
    <property type="protein sequence ID" value="CAI6364466.1"/>
    <property type="molecule type" value="Genomic_DNA"/>
</dbReference>
<accession>A0AAV0X9U7</accession>
<dbReference type="Proteomes" id="UP001160148">
    <property type="component" value="Unassembled WGS sequence"/>
</dbReference>
<reference evidence="1 2" key="1">
    <citation type="submission" date="2023-01" db="EMBL/GenBank/DDBJ databases">
        <authorList>
            <person name="Whitehead M."/>
        </authorList>
    </citation>
    <scope>NUCLEOTIDE SEQUENCE [LARGE SCALE GENOMIC DNA]</scope>
</reference>